<gene>
    <name evidence="2" type="primary">rhiL</name>
    <name evidence="2" type="ORF">PIL02S_01669</name>
</gene>
<dbReference type="AlphaFoldDB" id="A0A2W0CCY4"/>
<accession>A0A2W0CCY4</accession>
<evidence type="ECO:0000259" key="1">
    <source>
        <dbReference type="Pfam" id="PF00149"/>
    </source>
</evidence>
<dbReference type="EMBL" id="PRLG01000013">
    <property type="protein sequence ID" value="PYY30067.1"/>
    <property type="molecule type" value="Genomic_DNA"/>
</dbReference>
<sequence length="223" mass="25655">MKIALIGDIHSRFAQAEQVVTQIRKDHAEAEIICMGDVFEVEKKSLYSADESAVEPEQLSDYVMNLTHSFIHTLRTFQGVIGNHEEKLKKLIPLTQIPENIAIFLDYPREIAKGNLLFIHGHQLSWVESGPDAFHPLIENEMLTYRLFFYGHNHDQRLFGVHQVHGEMLYHEIPIQLGRPIPLDQYEKYLINVGDIKSTPSKWAFYCSDADTITFYELSAAKV</sequence>
<dbReference type="RefSeq" id="WP_110757519.1">
    <property type="nucleotide sequence ID" value="NZ_JAXBDC010000002.1"/>
</dbReference>
<dbReference type="OrthoDB" id="9813918at2"/>
<name>A0A2W0CCY4_9BACL</name>
<dbReference type="InterPro" id="IPR029052">
    <property type="entry name" value="Metallo-depent_PP-like"/>
</dbReference>
<reference evidence="2 3" key="1">
    <citation type="submission" date="2018-01" db="EMBL/GenBank/DDBJ databases">
        <title>Genome sequence of the PGP bacterium Paenibacillus illinoisensis E3.</title>
        <authorList>
            <person name="Rolli E."/>
            <person name="Marasco R."/>
            <person name="Bessem C."/>
            <person name="Michoud G."/>
            <person name="Gaiarsa S."/>
            <person name="Borin S."/>
            <person name="Daffonchio D."/>
        </authorList>
    </citation>
    <scope>NUCLEOTIDE SEQUENCE [LARGE SCALE GENOMIC DNA]</scope>
    <source>
        <strain evidence="2 3">E3</strain>
    </source>
</reference>
<organism evidence="2 3">
    <name type="scientific">Paenibacillus illinoisensis</name>
    <dbReference type="NCBI Taxonomy" id="59845"/>
    <lineage>
        <taxon>Bacteria</taxon>
        <taxon>Bacillati</taxon>
        <taxon>Bacillota</taxon>
        <taxon>Bacilli</taxon>
        <taxon>Bacillales</taxon>
        <taxon>Paenibacillaceae</taxon>
        <taxon>Paenibacillus</taxon>
    </lineage>
</organism>
<protein>
    <submittedName>
        <fullName evidence="2">Metallophosphoesterase</fullName>
    </submittedName>
</protein>
<evidence type="ECO:0000313" key="2">
    <source>
        <dbReference type="EMBL" id="PYY30067.1"/>
    </source>
</evidence>
<proteinExistence type="predicted"/>
<comment type="caution">
    <text evidence="2">The sequence shown here is derived from an EMBL/GenBank/DDBJ whole genome shotgun (WGS) entry which is preliminary data.</text>
</comment>
<dbReference type="Pfam" id="PF00149">
    <property type="entry name" value="Metallophos"/>
    <property type="match status" value="1"/>
</dbReference>
<dbReference type="Proteomes" id="UP000247459">
    <property type="component" value="Unassembled WGS sequence"/>
</dbReference>
<dbReference type="InterPro" id="IPR004843">
    <property type="entry name" value="Calcineurin-like_PHP"/>
</dbReference>
<evidence type="ECO:0000313" key="3">
    <source>
        <dbReference type="Proteomes" id="UP000247459"/>
    </source>
</evidence>
<dbReference type="GO" id="GO:0016787">
    <property type="term" value="F:hydrolase activity"/>
    <property type="evidence" value="ECO:0007669"/>
    <property type="project" value="InterPro"/>
</dbReference>
<feature type="domain" description="Calcineurin-like phosphoesterase" evidence="1">
    <location>
        <begin position="1"/>
        <end position="128"/>
    </location>
</feature>
<dbReference type="SUPFAM" id="SSF56300">
    <property type="entry name" value="Metallo-dependent phosphatases"/>
    <property type="match status" value="1"/>
</dbReference>
<dbReference type="Gene3D" id="3.60.21.10">
    <property type="match status" value="1"/>
</dbReference>